<dbReference type="CDD" id="cd13400">
    <property type="entry name" value="LT_IagB-like"/>
    <property type="match status" value="1"/>
</dbReference>
<dbReference type="Proteomes" id="UP000482155">
    <property type="component" value="Unassembled WGS sequence"/>
</dbReference>
<protein>
    <submittedName>
        <fullName evidence="3">Lytic transglycosylase domain-containing protein</fullName>
    </submittedName>
</protein>
<keyword evidence="1" id="KW-0732">Signal</keyword>
<comment type="caution">
    <text evidence="3">The sequence shown here is derived from an EMBL/GenBank/DDBJ whole genome shotgun (WGS) entry which is preliminary data.</text>
</comment>
<evidence type="ECO:0000313" key="4">
    <source>
        <dbReference type="Proteomes" id="UP000482155"/>
    </source>
</evidence>
<dbReference type="RefSeq" id="WP_163967333.1">
    <property type="nucleotide sequence ID" value="NZ_JAAIVB010000069.1"/>
</dbReference>
<keyword evidence="4" id="KW-1185">Reference proteome</keyword>
<dbReference type="InterPro" id="IPR008258">
    <property type="entry name" value="Transglycosylase_SLT_dom_1"/>
</dbReference>
<accession>A0A6B3SYV5</accession>
<evidence type="ECO:0000313" key="3">
    <source>
        <dbReference type="EMBL" id="NEX63359.1"/>
    </source>
</evidence>
<feature type="signal peptide" evidence="1">
    <location>
        <begin position="1"/>
        <end position="20"/>
    </location>
</feature>
<evidence type="ECO:0000256" key="1">
    <source>
        <dbReference type="SAM" id="SignalP"/>
    </source>
</evidence>
<dbReference type="AlphaFoldDB" id="A0A6B3SYV5"/>
<dbReference type="EMBL" id="JAAIVB010000069">
    <property type="protein sequence ID" value="NEX63359.1"/>
    <property type="molecule type" value="Genomic_DNA"/>
</dbReference>
<dbReference type="InterPro" id="IPR023346">
    <property type="entry name" value="Lysozyme-like_dom_sf"/>
</dbReference>
<proteinExistence type="predicted"/>
<evidence type="ECO:0000259" key="2">
    <source>
        <dbReference type="Pfam" id="PF01464"/>
    </source>
</evidence>
<feature type="domain" description="Transglycosylase SLT" evidence="2">
    <location>
        <begin position="22"/>
        <end position="120"/>
    </location>
</feature>
<sequence length="148" mass="16372">MIRRGLALMAGLAACLCANAQDCWTQAGTRYGINPYLLAAIAKTESGLNPRAINRNKNGSYDVGLMQINSAHFPKLAKYGITEQQLYDPCVSIHVGAWILASNFRDLGYNWRAIGAYNAADPVKRYQYVSRVYKHVPKALIPQTPTQP</sequence>
<organism evidence="3 4">
    <name type="scientific">Noviherbaspirillum galbum</name>
    <dbReference type="NCBI Taxonomy" id="2709383"/>
    <lineage>
        <taxon>Bacteria</taxon>
        <taxon>Pseudomonadati</taxon>
        <taxon>Pseudomonadota</taxon>
        <taxon>Betaproteobacteria</taxon>
        <taxon>Burkholderiales</taxon>
        <taxon>Oxalobacteraceae</taxon>
        <taxon>Noviherbaspirillum</taxon>
    </lineage>
</organism>
<dbReference type="SUPFAM" id="SSF53955">
    <property type="entry name" value="Lysozyme-like"/>
    <property type="match status" value="1"/>
</dbReference>
<reference evidence="3 4" key="1">
    <citation type="submission" date="2020-02" db="EMBL/GenBank/DDBJ databases">
        <authorList>
            <person name="Kim M.K."/>
        </authorList>
    </citation>
    <scope>NUCLEOTIDE SEQUENCE [LARGE SCALE GENOMIC DNA]</scope>
    <source>
        <strain evidence="3 4">17J57-3</strain>
    </source>
</reference>
<gene>
    <name evidence="3" type="ORF">G3574_19945</name>
</gene>
<feature type="chain" id="PRO_5025605372" evidence="1">
    <location>
        <begin position="21"/>
        <end position="148"/>
    </location>
</feature>
<name>A0A6B3SYV5_9BURK</name>
<dbReference type="Gene3D" id="1.10.530.10">
    <property type="match status" value="1"/>
</dbReference>
<dbReference type="Pfam" id="PF01464">
    <property type="entry name" value="SLT"/>
    <property type="match status" value="1"/>
</dbReference>
<dbReference type="PROSITE" id="PS51257">
    <property type="entry name" value="PROKAR_LIPOPROTEIN"/>
    <property type="match status" value="1"/>
</dbReference>